<accession>A0A9Q0MR31</accession>
<evidence type="ECO:0000313" key="3">
    <source>
        <dbReference type="Proteomes" id="UP001151699"/>
    </source>
</evidence>
<gene>
    <name evidence="2" type="ORF">Bhyg_13999</name>
</gene>
<protein>
    <submittedName>
        <fullName evidence="2">Uncharacterized protein</fullName>
    </submittedName>
</protein>
<keyword evidence="3" id="KW-1185">Reference proteome</keyword>
<keyword evidence="1" id="KW-0732">Signal</keyword>
<name>A0A9Q0MR31_9DIPT</name>
<dbReference type="PANTHER" id="PTHR21398:SF1">
    <property type="entry name" value="FI03705P"/>
    <property type="match status" value="1"/>
</dbReference>
<organism evidence="2 3">
    <name type="scientific">Pseudolycoriella hygida</name>
    <dbReference type="NCBI Taxonomy" id="35572"/>
    <lineage>
        <taxon>Eukaryota</taxon>
        <taxon>Metazoa</taxon>
        <taxon>Ecdysozoa</taxon>
        <taxon>Arthropoda</taxon>
        <taxon>Hexapoda</taxon>
        <taxon>Insecta</taxon>
        <taxon>Pterygota</taxon>
        <taxon>Neoptera</taxon>
        <taxon>Endopterygota</taxon>
        <taxon>Diptera</taxon>
        <taxon>Nematocera</taxon>
        <taxon>Sciaroidea</taxon>
        <taxon>Sciaridae</taxon>
        <taxon>Pseudolycoriella</taxon>
    </lineage>
</organism>
<evidence type="ECO:0000256" key="1">
    <source>
        <dbReference type="SAM" id="SignalP"/>
    </source>
</evidence>
<dbReference type="Pfam" id="PF07841">
    <property type="entry name" value="DM4_12"/>
    <property type="match status" value="1"/>
</dbReference>
<dbReference type="AlphaFoldDB" id="A0A9Q0MR31"/>
<reference evidence="2" key="1">
    <citation type="submission" date="2022-07" db="EMBL/GenBank/DDBJ databases">
        <authorList>
            <person name="Trinca V."/>
            <person name="Uliana J.V.C."/>
            <person name="Torres T.T."/>
            <person name="Ward R.J."/>
            <person name="Monesi N."/>
        </authorList>
    </citation>
    <scope>NUCLEOTIDE SEQUENCE</scope>
    <source>
        <strain evidence="2">HSMRA1968</strain>
        <tissue evidence="2">Whole embryos</tissue>
    </source>
</reference>
<dbReference type="Proteomes" id="UP001151699">
    <property type="component" value="Chromosome C"/>
</dbReference>
<dbReference type="SMART" id="SM00718">
    <property type="entry name" value="DM4_12"/>
    <property type="match status" value="1"/>
</dbReference>
<feature type="signal peptide" evidence="1">
    <location>
        <begin position="1"/>
        <end position="22"/>
    </location>
</feature>
<feature type="chain" id="PRO_5040282459" evidence="1">
    <location>
        <begin position="23"/>
        <end position="283"/>
    </location>
</feature>
<sequence length="283" mass="32878">MCSPLKISFLIVLSIFISFVICNEEKLLSRKRRYLTFPEESTLQLVYDQIIGVVDYTNLFILGITCALAWQLPHEPFDEEMLKEQFLNGSDNEPKRRIDEDVTAIDYADRNYNSLDINSWNDLFHKNNVSYSTSWDDNTRKKFSYGSNNGKPAKKHLVYAAIGKRSLPTTNKLDRFYLNHHRTTRHTLYRKIEKFLTARGAHGSECLRKALCETKNKNKQTDEKPTSLVGEIMRVIFSLPAPNEDTIYLNLNERDYDVASQDNVNCTEIYSKCKDSLWTSDFV</sequence>
<dbReference type="OrthoDB" id="6617264at2759"/>
<proteinExistence type="predicted"/>
<evidence type="ECO:0000313" key="2">
    <source>
        <dbReference type="EMBL" id="KAJ6635414.1"/>
    </source>
</evidence>
<dbReference type="EMBL" id="WJQU01000004">
    <property type="protein sequence ID" value="KAJ6635414.1"/>
    <property type="molecule type" value="Genomic_DNA"/>
</dbReference>
<comment type="caution">
    <text evidence="2">The sequence shown here is derived from an EMBL/GenBank/DDBJ whole genome shotgun (WGS) entry which is preliminary data.</text>
</comment>
<dbReference type="InterPro" id="IPR006631">
    <property type="entry name" value="DM4_12"/>
</dbReference>
<dbReference type="PANTHER" id="PTHR21398">
    <property type="entry name" value="AGAP007094-PA"/>
    <property type="match status" value="1"/>
</dbReference>